<dbReference type="InterPro" id="IPR036770">
    <property type="entry name" value="Ankyrin_rpt-contain_sf"/>
</dbReference>
<dbReference type="GO" id="GO:0008270">
    <property type="term" value="F:zinc ion binding"/>
    <property type="evidence" value="ECO:0007669"/>
    <property type="project" value="UniProtKB-KW"/>
</dbReference>
<feature type="domain" description="SH3" evidence="15">
    <location>
        <begin position="477"/>
        <end position="539"/>
    </location>
</feature>
<dbReference type="PRINTS" id="PR00452">
    <property type="entry name" value="SH3DOMAIN"/>
</dbReference>
<evidence type="ECO:0000313" key="18">
    <source>
        <dbReference type="Proteomes" id="UP000230750"/>
    </source>
</evidence>
<keyword evidence="9 11" id="KW-0040">ANK repeat</keyword>
<dbReference type="CDD" id="cd11821">
    <property type="entry name" value="SH3_ASAP"/>
    <property type="match status" value="1"/>
</dbReference>
<keyword evidence="5" id="KW-0963">Cytoplasm</keyword>
<dbReference type="SUPFAM" id="SSF57863">
    <property type="entry name" value="ArfGap/RecO-like zinc finger"/>
    <property type="match status" value="1"/>
</dbReference>
<feature type="domain" description="Arf-GAP" evidence="16">
    <location>
        <begin position="1"/>
        <end position="107"/>
    </location>
</feature>
<evidence type="ECO:0000313" key="17">
    <source>
        <dbReference type="EMBL" id="PIK57042.1"/>
    </source>
</evidence>
<comment type="caution">
    <text evidence="17">The sequence shown here is derived from an EMBL/GenBank/DDBJ whole genome shotgun (WGS) entry which is preliminary data.</text>
</comment>
<dbReference type="SMART" id="SM00105">
    <property type="entry name" value="ArfGap"/>
    <property type="match status" value="1"/>
</dbReference>
<dbReference type="GO" id="GO:0016020">
    <property type="term" value="C:membrane"/>
    <property type="evidence" value="ECO:0007669"/>
    <property type="project" value="UniProtKB-SubCell"/>
</dbReference>
<dbReference type="FunFam" id="2.30.30.40:FF:000012">
    <property type="entry name" value="Arf-GAP with SH3 domain, ANK repeat and PH domain-containing protein 2"/>
    <property type="match status" value="1"/>
</dbReference>
<keyword evidence="7" id="KW-0677">Repeat</keyword>
<comment type="subcellular location">
    <subcellularLocation>
        <location evidence="2">Cytoplasm</location>
    </subcellularLocation>
    <subcellularLocation>
        <location evidence="1">Membrane</location>
    </subcellularLocation>
</comment>
<feature type="compositionally biased region" description="Low complexity" evidence="14">
    <location>
        <begin position="320"/>
        <end position="335"/>
    </location>
</feature>
<feature type="region of interest" description="Disordered" evidence="14">
    <location>
        <begin position="278"/>
        <end position="481"/>
    </location>
</feature>
<keyword evidence="6" id="KW-0479">Metal-binding</keyword>
<dbReference type="Gene3D" id="1.25.40.20">
    <property type="entry name" value="Ankyrin repeat-containing domain"/>
    <property type="match status" value="1"/>
</dbReference>
<dbReference type="STRING" id="307972.A0A2G8L9W2"/>
<feature type="repeat" description="ANK" evidence="11">
    <location>
        <begin position="181"/>
        <end position="213"/>
    </location>
</feature>
<reference evidence="17 18" key="1">
    <citation type="journal article" date="2017" name="PLoS Biol.">
        <title>The sea cucumber genome provides insights into morphological evolution and visceral regeneration.</title>
        <authorList>
            <person name="Zhang X."/>
            <person name="Sun L."/>
            <person name="Yuan J."/>
            <person name="Sun Y."/>
            <person name="Gao Y."/>
            <person name="Zhang L."/>
            <person name="Li S."/>
            <person name="Dai H."/>
            <person name="Hamel J.F."/>
            <person name="Liu C."/>
            <person name="Yu Y."/>
            <person name="Liu S."/>
            <person name="Lin W."/>
            <person name="Guo K."/>
            <person name="Jin S."/>
            <person name="Xu P."/>
            <person name="Storey K.B."/>
            <person name="Huan P."/>
            <person name="Zhang T."/>
            <person name="Zhou Y."/>
            <person name="Zhang J."/>
            <person name="Lin C."/>
            <person name="Li X."/>
            <person name="Xing L."/>
            <person name="Huo D."/>
            <person name="Sun M."/>
            <person name="Wang L."/>
            <person name="Mercier A."/>
            <person name="Li F."/>
            <person name="Yang H."/>
            <person name="Xiang J."/>
        </authorList>
    </citation>
    <scope>NUCLEOTIDE SEQUENCE [LARGE SCALE GENOMIC DNA]</scope>
    <source>
        <strain evidence="17">Shaxun</strain>
        <tissue evidence="17">Muscle</tissue>
    </source>
</reference>
<dbReference type="InterPro" id="IPR001452">
    <property type="entry name" value="SH3_domain"/>
</dbReference>
<name>A0A2G8L9W2_STIJA</name>
<dbReference type="PROSITE" id="PS50297">
    <property type="entry name" value="ANK_REP_REGION"/>
    <property type="match status" value="1"/>
</dbReference>
<keyword evidence="8" id="KW-0862">Zinc</keyword>
<dbReference type="InterPro" id="IPR038508">
    <property type="entry name" value="ArfGAP_dom_sf"/>
</dbReference>
<dbReference type="PROSITE" id="PS50088">
    <property type="entry name" value="ANK_REPEAT"/>
    <property type="match status" value="1"/>
</dbReference>
<keyword evidence="4" id="KW-0343">GTPase activation</keyword>
<evidence type="ECO:0000256" key="8">
    <source>
        <dbReference type="ARBA" id="ARBA00022833"/>
    </source>
</evidence>
<dbReference type="EMBL" id="MRZV01000155">
    <property type="protein sequence ID" value="PIK57042.1"/>
    <property type="molecule type" value="Genomic_DNA"/>
</dbReference>
<dbReference type="GO" id="GO:0005737">
    <property type="term" value="C:cytoplasm"/>
    <property type="evidence" value="ECO:0007669"/>
    <property type="project" value="UniProtKB-SubCell"/>
</dbReference>
<evidence type="ECO:0000259" key="15">
    <source>
        <dbReference type="PROSITE" id="PS50002"/>
    </source>
</evidence>
<evidence type="ECO:0000256" key="5">
    <source>
        <dbReference type="ARBA" id="ARBA00022490"/>
    </source>
</evidence>
<dbReference type="Gene3D" id="2.30.30.40">
    <property type="entry name" value="SH3 Domains"/>
    <property type="match status" value="1"/>
</dbReference>
<dbReference type="PANTHER" id="PTHR45854">
    <property type="entry name" value="ASAP FAMILY MEMBER"/>
    <property type="match status" value="1"/>
</dbReference>
<evidence type="ECO:0000256" key="10">
    <source>
        <dbReference type="ARBA" id="ARBA00023136"/>
    </source>
</evidence>
<dbReference type="Gene3D" id="1.10.220.150">
    <property type="entry name" value="Arf GTPase activating protein"/>
    <property type="match status" value="1"/>
</dbReference>
<dbReference type="PRINTS" id="PR00405">
    <property type="entry name" value="REVINTRACTNG"/>
</dbReference>
<feature type="compositionally biased region" description="Polar residues" evidence="14">
    <location>
        <begin position="406"/>
        <end position="423"/>
    </location>
</feature>
<evidence type="ECO:0000256" key="13">
    <source>
        <dbReference type="PROSITE-ProRule" id="PRU00288"/>
    </source>
</evidence>
<protein>
    <submittedName>
        <fullName evidence="17">Putative arf-GAP with SH3 domain, ANK repeat and PH domain-containing protein 2 isoform X7</fullName>
    </submittedName>
</protein>
<dbReference type="InterPro" id="IPR043593">
    <property type="entry name" value="ASAP"/>
</dbReference>
<dbReference type="Gene3D" id="1.25.40.950">
    <property type="match status" value="1"/>
</dbReference>
<dbReference type="InterPro" id="IPR037278">
    <property type="entry name" value="ARFGAP/RecO"/>
</dbReference>
<dbReference type="PROSITE" id="PS50002">
    <property type="entry name" value="SH3"/>
    <property type="match status" value="1"/>
</dbReference>
<evidence type="ECO:0000256" key="2">
    <source>
        <dbReference type="ARBA" id="ARBA00004496"/>
    </source>
</evidence>
<keyword evidence="3 12" id="KW-0728">SH3 domain</keyword>
<gene>
    <name evidence="17" type="ORF">BSL78_06038</name>
</gene>
<dbReference type="SUPFAM" id="SSF48403">
    <property type="entry name" value="Ankyrin repeat"/>
    <property type="match status" value="1"/>
</dbReference>
<dbReference type="CDD" id="cd08834">
    <property type="entry name" value="ArfGap_ASAP"/>
    <property type="match status" value="1"/>
</dbReference>
<evidence type="ECO:0000256" key="6">
    <source>
        <dbReference type="ARBA" id="ARBA00022723"/>
    </source>
</evidence>
<evidence type="ECO:0000256" key="4">
    <source>
        <dbReference type="ARBA" id="ARBA00022468"/>
    </source>
</evidence>
<dbReference type="SUPFAM" id="SSF50044">
    <property type="entry name" value="SH3-domain"/>
    <property type="match status" value="1"/>
</dbReference>
<dbReference type="Proteomes" id="UP000230750">
    <property type="component" value="Unassembled WGS sequence"/>
</dbReference>
<evidence type="ECO:0000256" key="12">
    <source>
        <dbReference type="PROSITE-ProRule" id="PRU00192"/>
    </source>
</evidence>
<keyword evidence="13" id="KW-0863">Zinc-finger</keyword>
<dbReference type="InterPro" id="IPR001164">
    <property type="entry name" value="ArfGAP_dom"/>
</dbReference>
<dbReference type="InterPro" id="IPR035836">
    <property type="entry name" value="ASAP1-like_SH3"/>
</dbReference>
<dbReference type="PROSITE" id="PS50115">
    <property type="entry name" value="ARFGAP"/>
    <property type="match status" value="1"/>
</dbReference>
<accession>A0A2G8L9W2</accession>
<evidence type="ECO:0000256" key="9">
    <source>
        <dbReference type="ARBA" id="ARBA00023043"/>
    </source>
</evidence>
<evidence type="ECO:0000256" key="14">
    <source>
        <dbReference type="SAM" id="MobiDB-lite"/>
    </source>
</evidence>
<evidence type="ECO:0000259" key="16">
    <source>
        <dbReference type="PROSITE" id="PS50115"/>
    </source>
</evidence>
<feature type="compositionally biased region" description="Low complexity" evidence="14">
    <location>
        <begin position="291"/>
        <end position="313"/>
    </location>
</feature>
<organism evidence="17 18">
    <name type="scientific">Stichopus japonicus</name>
    <name type="common">Sea cucumber</name>
    <dbReference type="NCBI Taxonomy" id="307972"/>
    <lineage>
        <taxon>Eukaryota</taxon>
        <taxon>Metazoa</taxon>
        <taxon>Echinodermata</taxon>
        <taxon>Eleutherozoa</taxon>
        <taxon>Echinozoa</taxon>
        <taxon>Holothuroidea</taxon>
        <taxon>Aspidochirotacea</taxon>
        <taxon>Aspidochirotida</taxon>
        <taxon>Stichopodidae</taxon>
        <taxon>Apostichopus</taxon>
    </lineage>
</organism>
<dbReference type="PANTHER" id="PTHR45854:SF3">
    <property type="entry name" value="ARFGAP WITH SH3 DOMAIN, ANK REPEAT AND PH DOMAIN-CONTAINING PROTEIN"/>
    <property type="match status" value="1"/>
</dbReference>
<sequence length="539" mass="59718">MCRDCSSQDPQWLSTNLGILTCIECSGVHRDMGVHISRVQSLELDRLGTAQLLLANTIGNDVFNEVYEATIDQQKKPTPTSTMDYRKEYIRSKYEKKDFVLKTTNSSQSLLDDLRQAVLLFDISQLLRVFAEGVDFTARLPNQGNGASALHMSLEKLDENNLHILDFMVQNTNSVSPQREDGNTPLHIAALHNKTEGIKLLLRGKADVNTENNDGETALAIAIRKGYHACKELLQQAAGEKKLAVCEHIDYAWRVSQDVNDDKLDFSDDDLEEREKPARTFLSNAHKRPVSNRSSQNLSSSPTSSSGVHYPSSGRERLSSDSFSGHSRSRSSTDSIVVEKPGMPPPPVPPRRVKSTPKTVAAPMTPPPIPRSSSQVEAMKQMLSKRPDLLPRAPLSTNPPPVAKKNPSTSRDMNNHSTFTKGTSLPRVLPSSPRPPSLHNNDSQSQPSSRHGSVTTPSDLEDHPKPMPAPRQTKPTVKKKKVRALYDCEADYPDELTFKEGDVIIVTGEADPEWWIGEIEGQPNKRGVFPVCFVHLMAV</sequence>
<evidence type="ECO:0000256" key="3">
    <source>
        <dbReference type="ARBA" id="ARBA00022443"/>
    </source>
</evidence>
<dbReference type="FunFam" id="1.25.40.20:FF:000006">
    <property type="entry name" value="Arf-GAP with SH3 domain, ANK repeat and PH domain-containing protein 2"/>
    <property type="match status" value="1"/>
</dbReference>
<dbReference type="SMART" id="SM00248">
    <property type="entry name" value="ANK"/>
    <property type="match status" value="3"/>
</dbReference>
<dbReference type="Pfam" id="PF12796">
    <property type="entry name" value="Ank_2"/>
    <property type="match status" value="1"/>
</dbReference>
<dbReference type="Pfam" id="PF00018">
    <property type="entry name" value="SH3_1"/>
    <property type="match status" value="1"/>
</dbReference>
<keyword evidence="18" id="KW-1185">Reference proteome</keyword>
<dbReference type="InterPro" id="IPR002110">
    <property type="entry name" value="Ankyrin_rpt"/>
</dbReference>
<feature type="compositionally biased region" description="Polar residues" evidence="14">
    <location>
        <begin position="439"/>
        <end position="458"/>
    </location>
</feature>
<evidence type="ECO:0000256" key="7">
    <source>
        <dbReference type="ARBA" id="ARBA00022737"/>
    </source>
</evidence>
<proteinExistence type="predicted"/>
<dbReference type="Pfam" id="PF01412">
    <property type="entry name" value="ArfGap"/>
    <property type="match status" value="1"/>
</dbReference>
<dbReference type="AlphaFoldDB" id="A0A2G8L9W2"/>
<dbReference type="GO" id="GO:0005096">
    <property type="term" value="F:GTPase activator activity"/>
    <property type="evidence" value="ECO:0007669"/>
    <property type="project" value="UniProtKB-KW"/>
</dbReference>
<evidence type="ECO:0000256" key="11">
    <source>
        <dbReference type="PROSITE-ProRule" id="PRU00023"/>
    </source>
</evidence>
<dbReference type="SMART" id="SM00326">
    <property type="entry name" value="SH3"/>
    <property type="match status" value="1"/>
</dbReference>
<evidence type="ECO:0000256" key="1">
    <source>
        <dbReference type="ARBA" id="ARBA00004370"/>
    </source>
</evidence>
<dbReference type="OrthoDB" id="435430at2759"/>
<dbReference type="InterPro" id="IPR036028">
    <property type="entry name" value="SH3-like_dom_sf"/>
</dbReference>
<keyword evidence="10" id="KW-0472">Membrane</keyword>